<reference evidence="1 2" key="1">
    <citation type="submission" date="2023-06" db="EMBL/GenBank/DDBJ databases">
        <title>Azospirillum isscasensis sp.nov, a bacterium isolated from rhizosphere soil of rice.</title>
        <authorList>
            <person name="Wang H."/>
        </authorList>
    </citation>
    <scope>NUCLEOTIDE SEQUENCE [LARGE SCALE GENOMIC DNA]</scope>
    <source>
        <strain evidence="1 2">C340-1</strain>
    </source>
</reference>
<dbReference type="RefSeq" id="WP_306705199.1">
    <property type="nucleotide sequence ID" value="NZ_JAUJFI010000030.1"/>
</dbReference>
<keyword evidence="2" id="KW-1185">Reference proteome</keyword>
<dbReference type="Gene3D" id="3.30.70.100">
    <property type="match status" value="1"/>
</dbReference>
<accession>A0ABU0WF08</accession>
<sequence>MRKLKADEMTCGHCARTATTAVVAVRGAEPTLADLKAGRVAIGDAWYDVGKTA</sequence>
<dbReference type="EMBL" id="JAUJFI010000030">
    <property type="protein sequence ID" value="MDQ2102783.1"/>
    <property type="molecule type" value="Genomic_DNA"/>
</dbReference>
<organism evidence="1 2">
    <name type="scientific">Azospirillum isscasi</name>
    <dbReference type="NCBI Taxonomy" id="3053926"/>
    <lineage>
        <taxon>Bacteria</taxon>
        <taxon>Pseudomonadati</taxon>
        <taxon>Pseudomonadota</taxon>
        <taxon>Alphaproteobacteria</taxon>
        <taxon>Rhodospirillales</taxon>
        <taxon>Azospirillaceae</taxon>
        <taxon>Azospirillum</taxon>
    </lineage>
</organism>
<dbReference type="SUPFAM" id="SSF55008">
    <property type="entry name" value="HMA, heavy metal-associated domain"/>
    <property type="match status" value="1"/>
</dbReference>
<protein>
    <submittedName>
        <fullName evidence="1">Uncharacterized protein</fullName>
    </submittedName>
</protein>
<dbReference type="Proteomes" id="UP001227317">
    <property type="component" value="Unassembled WGS sequence"/>
</dbReference>
<evidence type="ECO:0000313" key="1">
    <source>
        <dbReference type="EMBL" id="MDQ2102783.1"/>
    </source>
</evidence>
<dbReference type="InterPro" id="IPR036163">
    <property type="entry name" value="HMA_dom_sf"/>
</dbReference>
<comment type="caution">
    <text evidence="1">The sequence shown here is derived from an EMBL/GenBank/DDBJ whole genome shotgun (WGS) entry which is preliminary data.</text>
</comment>
<evidence type="ECO:0000313" key="2">
    <source>
        <dbReference type="Proteomes" id="UP001227317"/>
    </source>
</evidence>
<gene>
    <name evidence="1" type="ORF">QSG27_08785</name>
</gene>
<name>A0ABU0WF08_9PROT</name>
<proteinExistence type="predicted"/>